<dbReference type="AlphaFoldDB" id="A0A2M7S4Q3"/>
<name>A0A2M7S4Q3_9BACT</name>
<organism evidence="2 3">
    <name type="scientific">Candidatus Desantisbacteria bacterium CG_4_10_14_0_8_um_filter_48_22</name>
    <dbReference type="NCBI Taxonomy" id="1974543"/>
    <lineage>
        <taxon>Bacteria</taxon>
        <taxon>Candidatus Desantisiibacteriota</taxon>
    </lineage>
</organism>
<gene>
    <name evidence="2" type="ORF">COY52_12290</name>
</gene>
<dbReference type="EMBL" id="PFMR01000341">
    <property type="protein sequence ID" value="PIZ14514.1"/>
    <property type="molecule type" value="Genomic_DNA"/>
</dbReference>
<comment type="caution">
    <text evidence="2">The sequence shown here is derived from an EMBL/GenBank/DDBJ whole genome shotgun (WGS) entry which is preliminary data.</text>
</comment>
<feature type="transmembrane region" description="Helical" evidence="1">
    <location>
        <begin position="218"/>
        <end position="246"/>
    </location>
</feature>
<keyword evidence="1" id="KW-1133">Transmembrane helix</keyword>
<keyword evidence="1" id="KW-0812">Transmembrane</keyword>
<protein>
    <submittedName>
        <fullName evidence="2">Uncharacterized protein</fullName>
    </submittedName>
</protein>
<dbReference type="Proteomes" id="UP000229307">
    <property type="component" value="Unassembled WGS sequence"/>
</dbReference>
<sequence>MDVMEYLKNELIKDKKFSSVEKTKIPELQVIQQRNLDFIGSRKCWGSFFTILLIKGDRLGKDDIADFCNVVFSQVKESRKYANSMPLFMLHFPFVWPSFLRLGSFGLICFVLNKYDKELIEFIREQKNIDLQSRVITVSWILDIENVVVHTHKSFPLTIFPGRKYLENIIRKYKLIINTASRLNLEPLNIDGEDKKKLNVESSQDRSKQEKKQSKKEIFSLITDIIFAPIVLLLFFVCNVLVLLVWCHINPLTFDSALSCHCERPKGAWQSRFLG</sequence>
<feature type="non-terminal residue" evidence="2">
    <location>
        <position position="275"/>
    </location>
</feature>
<evidence type="ECO:0000256" key="1">
    <source>
        <dbReference type="SAM" id="Phobius"/>
    </source>
</evidence>
<evidence type="ECO:0000313" key="3">
    <source>
        <dbReference type="Proteomes" id="UP000229307"/>
    </source>
</evidence>
<keyword evidence="1" id="KW-0472">Membrane</keyword>
<evidence type="ECO:0000313" key="2">
    <source>
        <dbReference type="EMBL" id="PIZ14514.1"/>
    </source>
</evidence>
<accession>A0A2M7S4Q3</accession>
<proteinExistence type="predicted"/>
<reference evidence="3" key="1">
    <citation type="submission" date="2017-09" db="EMBL/GenBank/DDBJ databases">
        <title>Depth-based differentiation of microbial function through sediment-hosted aquifers and enrichment of novel symbionts in the deep terrestrial subsurface.</title>
        <authorList>
            <person name="Probst A.J."/>
            <person name="Ladd B."/>
            <person name="Jarett J.K."/>
            <person name="Geller-Mcgrath D.E."/>
            <person name="Sieber C.M.K."/>
            <person name="Emerson J.B."/>
            <person name="Anantharaman K."/>
            <person name="Thomas B.C."/>
            <person name="Malmstrom R."/>
            <person name="Stieglmeier M."/>
            <person name="Klingl A."/>
            <person name="Woyke T."/>
            <person name="Ryan C.M."/>
            <person name="Banfield J.F."/>
        </authorList>
    </citation>
    <scope>NUCLEOTIDE SEQUENCE [LARGE SCALE GENOMIC DNA]</scope>
</reference>